<organism evidence="2 3">
    <name type="scientific">Mycena albidolilacea</name>
    <dbReference type="NCBI Taxonomy" id="1033008"/>
    <lineage>
        <taxon>Eukaryota</taxon>
        <taxon>Fungi</taxon>
        <taxon>Dikarya</taxon>
        <taxon>Basidiomycota</taxon>
        <taxon>Agaricomycotina</taxon>
        <taxon>Agaricomycetes</taxon>
        <taxon>Agaricomycetidae</taxon>
        <taxon>Agaricales</taxon>
        <taxon>Marasmiineae</taxon>
        <taxon>Mycenaceae</taxon>
        <taxon>Mycena</taxon>
    </lineage>
</organism>
<name>A0AAD6ZXR9_9AGAR</name>
<evidence type="ECO:0000256" key="1">
    <source>
        <dbReference type="SAM" id="MobiDB-lite"/>
    </source>
</evidence>
<feature type="compositionally biased region" description="Low complexity" evidence="1">
    <location>
        <begin position="263"/>
        <end position="272"/>
    </location>
</feature>
<comment type="caution">
    <text evidence="2">The sequence shown here is derived from an EMBL/GenBank/DDBJ whole genome shotgun (WGS) entry which is preliminary data.</text>
</comment>
<feature type="region of interest" description="Disordered" evidence="1">
    <location>
        <begin position="689"/>
        <end position="713"/>
    </location>
</feature>
<evidence type="ECO:0000313" key="2">
    <source>
        <dbReference type="EMBL" id="KAJ7343708.1"/>
    </source>
</evidence>
<protein>
    <recommendedName>
        <fullName evidence="4">Zn(2)-C6 fungal-type domain-containing protein</fullName>
    </recommendedName>
</protein>
<feature type="compositionally biased region" description="Basic and acidic residues" evidence="1">
    <location>
        <begin position="341"/>
        <end position="357"/>
    </location>
</feature>
<keyword evidence="3" id="KW-1185">Reference proteome</keyword>
<feature type="compositionally biased region" description="Polar residues" evidence="1">
    <location>
        <begin position="249"/>
        <end position="261"/>
    </location>
</feature>
<sequence>MPPRTRSSGTQRSSARDLASSPMTKGKNRLKKKASSPTSTAAEDALPKCLVPGRNMLSTEPGALTWLHFDNHECRQFCRLFDATEVAQMEDRMIMAIAREAAPYFRDFRDRFPDTTAEIEMFLWSVVAAATPLSQCFPSAFSIDPSIEPTEDNPYPIDEFYCTPLLWVRPTGEHRALVRSTYGANATAFNSDFQIPHVVPVPTVYSLPDSDDEEEADRKVADAEEAAGDESGSELGVLRPGSSARLTHKTQPAPSSTTKAEGSSKSVSASTSKPGGTIHVKKEGAASVKTPATPTAQNRPVPKPAYCGTPSSTAAHFLPSKAGRKCPQVEIHTQGRPPSVETERPEQKPPKRGRDPDTTSSRKAAKAHAAALPPAGEREIDPATHLEVVPHDAVAELTDGSLPDENTIACGTCAARGRTCERNSLNSACDYCARGGQVCTFTRSPEGFHQILESLRPLMDLSGGALASVVMSAAQARRDMVQQYAMLARAAHNFDRLCTEVVVLFNHQSSVLPLSHLEQMFEDPEDIQMLRALSDRAAEASSRKALEAAYRHERAVTTSGPDSNGLTYYARHNRDSTARPSQVSALRGSEHLSSHIFANATGASLSDIDRVPSPDNESLVPKPEPGTSSVQGTSHVRFEQPPIATMSVASNSPPPSPDGLPSGNPVAPHTPVVSRQPTIRQFFTLTPAHKRVPGGVQPMEGVVGGEGSHAASG</sequence>
<gene>
    <name evidence="2" type="ORF">DFH08DRAFT_810266</name>
</gene>
<evidence type="ECO:0008006" key="4">
    <source>
        <dbReference type="Google" id="ProtNLM"/>
    </source>
</evidence>
<feature type="region of interest" description="Disordered" evidence="1">
    <location>
        <begin position="1"/>
        <end position="45"/>
    </location>
</feature>
<feature type="compositionally biased region" description="Polar residues" evidence="1">
    <location>
        <begin position="1"/>
        <end position="13"/>
    </location>
</feature>
<dbReference type="AlphaFoldDB" id="A0AAD6ZXR9"/>
<feature type="region of interest" description="Disordered" evidence="1">
    <location>
        <begin position="605"/>
        <end position="675"/>
    </location>
</feature>
<dbReference type="Proteomes" id="UP001218218">
    <property type="component" value="Unassembled WGS sequence"/>
</dbReference>
<proteinExistence type="predicted"/>
<feature type="compositionally biased region" description="Acidic residues" evidence="1">
    <location>
        <begin position="223"/>
        <end position="232"/>
    </location>
</feature>
<evidence type="ECO:0000313" key="3">
    <source>
        <dbReference type="Proteomes" id="UP001218218"/>
    </source>
</evidence>
<dbReference type="EMBL" id="JARIHO010000022">
    <property type="protein sequence ID" value="KAJ7343708.1"/>
    <property type="molecule type" value="Genomic_DNA"/>
</dbReference>
<accession>A0AAD6ZXR9</accession>
<feature type="region of interest" description="Disordered" evidence="1">
    <location>
        <begin position="204"/>
        <end position="377"/>
    </location>
</feature>
<reference evidence="2" key="1">
    <citation type="submission" date="2023-03" db="EMBL/GenBank/DDBJ databases">
        <title>Massive genome expansion in bonnet fungi (Mycena s.s.) driven by repeated elements and novel gene families across ecological guilds.</title>
        <authorList>
            <consortium name="Lawrence Berkeley National Laboratory"/>
            <person name="Harder C.B."/>
            <person name="Miyauchi S."/>
            <person name="Viragh M."/>
            <person name="Kuo A."/>
            <person name="Thoen E."/>
            <person name="Andreopoulos B."/>
            <person name="Lu D."/>
            <person name="Skrede I."/>
            <person name="Drula E."/>
            <person name="Henrissat B."/>
            <person name="Morin E."/>
            <person name="Kohler A."/>
            <person name="Barry K."/>
            <person name="LaButti K."/>
            <person name="Morin E."/>
            <person name="Salamov A."/>
            <person name="Lipzen A."/>
            <person name="Mereny Z."/>
            <person name="Hegedus B."/>
            <person name="Baldrian P."/>
            <person name="Stursova M."/>
            <person name="Weitz H."/>
            <person name="Taylor A."/>
            <person name="Grigoriev I.V."/>
            <person name="Nagy L.G."/>
            <person name="Martin F."/>
            <person name="Kauserud H."/>
        </authorList>
    </citation>
    <scope>NUCLEOTIDE SEQUENCE</scope>
    <source>
        <strain evidence="2">CBHHK002</strain>
    </source>
</reference>